<dbReference type="EMBL" id="CP046919">
    <property type="protein sequence ID" value="QIM47010.1"/>
    <property type="molecule type" value="Genomic_DNA"/>
</dbReference>
<sequence length="338" mass="40194">MNKCLFIICWFGKLPDYFEVWLKSVEFNGDFDFLILTDDIYSGKLPKNVFLKEYTLFDFSKNARKILGKNINIKRPYRICDFRPMFGLLFKDYIKDYDFWGYCDLDLIFGKLSDFITNDILNSNDALFNAGHLTLIRNSEETNCLFMLRGGCFSYRTVVKRDAIFAFDECTGIQRIARKNNLKAHYGLNFIDADTKYRQLTSRSAKNNPKNQAYYWEEGNLYRCKAENNEVFYQKIAYIHMQKRKINKFNISKDSFWICPEGYIDKSYIGKPLINDLLKTNPYDGEVSRNFMVRKYKVRKIKELLSRSLFQIFVRVKQEMVGINNSDSSITNEKWYRY</sequence>
<proteinExistence type="predicted"/>
<protein>
    <submittedName>
        <fullName evidence="1">Uncharacterized protein</fullName>
    </submittedName>
</protein>
<gene>
    <name evidence="1" type="ORF">GPZ88_08180</name>
</gene>
<dbReference type="AlphaFoldDB" id="A0A6G8I1M8"/>
<accession>A0A6G8I1M8</accession>
<name>A0A6G8I1M8_9STRE</name>
<evidence type="ECO:0000313" key="2">
    <source>
        <dbReference type="Proteomes" id="UP000503166"/>
    </source>
</evidence>
<dbReference type="Pfam" id="PF20330">
    <property type="entry name" value="DUF6625"/>
    <property type="match status" value="1"/>
</dbReference>
<dbReference type="InterPro" id="IPR046733">
    <property type="entry name" value="DUF6625"/>
</dbReference>
<evidence type="ECO:0000313" key="1">
    <source>
        <dbReference type="EMBL" id="QIM47010.1"/>
    </source>
</evidence>
<dbReference type="RefSeq" id="WP_074639174.1">
    <property type="nucleotide sequence ID" value="NZ_CP046919.1"/>
</dbReference>
<reference evidence="1 2" key="1">
    <citation type="submission" date="2019-12" db="EMBL/GenBank/DDBJ databases">
        <title>Complete genome sequence of Streptococcus sp. CNU G2 isolated frome Bos taurus coreanae.</title>
        <authorList>
            <person name="Park S.Y."/>
            <person name="Kim J.H."/>
            <person name="Seo S.W."/>
        </authorList>
    </citation>
    <scope>NUCLEOTIDE SEQUENCE [LARGE SCALE GENOMIC DNA]</scope>
    <source>
        <strain evidence="1 2">CNU G2</strain>
    </source>
</reference>
<organism evidence="1 2">
    <name type="scientific">Streptococcus ruminicola</name>
    <dbReference type="NCBI Taxonomy" id="2686210"/>
    <lineage>
        <taxon>Bacteria</taxon>
        <taxon>Bacillati</taxon>
        <taxon>Bacillota</taxon>
        <taxon>Bacilli</taxon>
        <taxon>Lactobacillales</taxon>
        <taxon>Streptococcaceae</taxon>
        <taxon>Streptococcus</taxon>
    </lineage>
</organism>
<dbReference type="Proteomes" id="UP000503166">
    <property type="component" value="Chromosome"/>
</dbReference>
<dbReference type="KEGG" id="srum:GPZ88_08180"/>